<evidence type="ECO:0000259" key="6">
    <source>
        <dbReference type="Pfam" id="PF01694"/>
    </source>
</evidence>
<proteinExistence type="predicted"/>
<accession>A0A915U3B9</accession>
<protein>
    <recommendedName>
        <fullName evidence="6">Peptidase S54 rhomboid domain-containing protein</fullName>
    </recommendedName>
</protein>
<evidence type="ECO:0000256" key="1">
    <source>
        <dbReference type="ARBA" id="ARBA00004141"/>
    </source>
</evidence>
<dbReference type="InterPro" id="IPR035952">
    <property type="entry name" value="Rhomboid-like_sf"/>
</dbReference>
<dbReference type="EMBL" id="AP024233">
    <property type="protein sequence ID" value="BCO10508.1"/>
    <property type="molecule type" value="Genomic_DNA"/>
</dbReference>
<name>A0A915U3B9_9BACT</name>
<keyword evidence="3 5" id="KW-1133">Transmembrane helix</keyword>
<keyword evidence="2 5" id="KW-0812">Transmembrane</keyword>
<evidence type="ECO:0000256" key="3">
    <source>
        <dbReference type="ARBA" id="ARBA00022989"/>
    </source>
</evidence>
<feature type="transmembrane region" description="Helical" evidence="5">
    <location>
        <begin position="16"/>
        <end position="38"/>
    </location>
</feature>
<organism evidence="7 8">
    <name type="scientific">Desulfolithobacter dissulfuricans</name>
    <dbReference type="NCBI Taxonomy" id="2795293"/>
    <lineage>
        <taxon>Bacteria</taxon>
        <taxon>Pseudomonadati</taxon>
        <taxon>Thermodesulfobacteriota</taxon>
        <taxon>Desulfobulbia</taxon>
        <taxon>Desulfobulbales</taxon>
        <taxon>Desulfobulbaceae</taxon>
        <taxon>Desulfolithobacter</taxon>
    </lineage>
</organism>
<feature type="transmembrane region" description="Helical" evidence="5">
    <location>
        <begin position="58"/>
        <end position="76"/>
    </location>
</feature>
<keyword evidence="4 5" id="KW-0472">Membrane</keyword>
<dbReference type="Pfam" id="PF01694">
    <property type="entry name" value="Rhomboid"/>
    <property type="match status" value="1"/>
</dbReference>
<evidence type="ECO:0000256" key="5">
    <source>
        <dbReference type="SAM" id="Phobius"/>
    </source>
</evidence>
<dbReference type="AlphaFoldDB" id="A0A915U3B9"/>
<feature type="domain" description="Peptidase S54 rhomboid" evidence="6">
    <location>
        <begin position="24"/>
        <end position="72"/>
    </location>
</feature>
<dbReference type="GO" id="GO:0016020">
    <property type="term" value="C:membrane"/>
    <property type="evidence" value="ECO:0007669"/>
    <property type="project" value="UniProtKB-SubCell"/>
</dbReference>
<comment type="subcellular location">
    <subcellularLocation>
        <location evidence="1">Membrane</location>
        <topology evidence="1">Multi-pass membrane protein</topology>
    </subcellularLocation>
</comment>
<evidence type="ECO:0000313" key="7">
    <source>
        <dbReference type="EMBL" id="BCO10508.1"/>
    </source>
</evidence>
<evidence type="ECO:0000256" key="2">
    <source>
        <dbReference type="ARBA" id="ARBA00022692"/>
    </source>
</evidence>
<dbReference type="Proteomes" id="UP001063350">
    <property type="component" value="Chromosome"/>
</dbReference>
<gene>
    <name evidence="7" type="ORF">GF1_28840</name>
</gene>
<evidence type="ECO:0000256" key="4">
    <source>
        <dbReference type="ARBA" id="ARBA00023136"/>
    </source>
</evidence>
<sequence length="85" mass="9236">MGGYARLYPHARVHTLVFLGFFITTFEVPAIAMLGYWFLIQLLGGLPALAAAGGGVAFWAHIGGFLAGLFLVGSFVNPQYYRQRA</sequence>
<dbReference type="GO" id="GO:0004252">
    <property type="term" value="F:serine-type endopeptidase activity"/>
    <property type="evidence" value="ECO:0007669"/>
    <property type="project" value="InterPro"/>
</dbReference>
<dbReference type="Gene3D" id="1.20.1540.10">
    <property type="entry name" value="Rhomboid-like"/>
    <property type="match status" value="1"/>
</dbReference>
<dbReference type="KEGG" id="ddu:GF1_28840"/>
<keyword evidence="8" id="KW-1185">Reference proteome</keyword>
<reference evidence="7" key="1">
    <citation type="submission" date="2020-12" db="EMBL/GenBank/DDBJ databases">
        <title>Desulfobium dissulfuricans gen. nov., sp. nov., a novel mesophilic, sulfate-reducing bacterium isolated from a deep-sea hydrothermal vent.</title>
        <authorList>
            <person name="Hashimoto Y."/>
            <person name="Tame A."/>
            <person name="Sawayama S."/>
            <person name="Miyazaki J."/>
            <person name="Takai K."/>
            <person name="Nakagawa S."/>
        </authorList>
    </citation>
    <scope>NUCLEOTIDE SEQUENCE</scope>
    <source>
        <strain evidence="7">GF1</strain>
    </source>
</reference>
<evidence type="ECO:0000313" key="8">
    <source>
        <dbReference type="Proteomes" id="UP001063350"/>
    </source>
</evidence>
<dbReference type="SUPFAM" id="SSF144091">
    <property type="entry name" value="Rhomboid-like"/>
    <property type="match status" value="1"/>
</dbReference>
<dbReference type="InterPro" id="IPR022764">
    <property type="entry name" value="Peptidase_S54_rhomboid_dom"/>
</dbReference>